<dbReference type="EMBL" id="LLXL01009493">
    <property type="protein sequence ID" value="PKK42568.1"/>
    <property type="molecule type" value="Genomic_DNA"/>
</dbReference>
<feature type="compositionally biased region" description="Low complexity" evidence="1">
    <location>
        <begin position="1"/>
        <end position="18"/>
    </location>
</feature>
<dbReference type="AlphaFoldDB" id="A0A2N1KZJ8"/>
<feature type="compositionally biased region" description="Basic and acidic residues" evidence="1">
    <location>
        <begin position="24"/>
        <end position="34"/>
    </location>
</feature>
<name>A0A2N1KZJ8_9GLOM</name>
<evidence type="ECO:0000313" key="2">
    <source>
        <dbReference type="EMBL" id="PKK42568.1"/>
    </source>
</evidence>
<sequence length="175" mass="20451">MIDNNQYNNNLNISNTTTYPPTNDTRKQKIINDSKHRRNYKKRKRKKRIKNNNNGNEVNPDTNNLHFFKVATLNIRQLNDIKAQNLAKYLDKNDIDILSITETRISNKNLKFITKNKFMNHQVFGTVGAKFNESGTLVIVKKELAKHISKLENYKGRILKIEFTFSDQQKLAIIS</sequence>
<dbReference type="Gene3D" id="3.60.10.10">
    <property type="entry name" value="Endonuclease/exonuclease/phosphatase"/>
    <property type="match status" value="1"/>
</dbReference>
<feature type="compositionally biased region" description="Low complexity" evidence="1">
    <location>
        <begin position="51"/>
        <end position="61"/>
    </location>
</feature>
<feature type="non-terminal residue" evidence="2">
    <location>
        <position position="175"/>
    </location>
</feature>
<dbReference type="VEuPathDB" id="FungiDB:FUN_005081"/>
<organism evidence="2 3">
    <name type="scientific">Rhizophagus irregularis</name>
    <dbReference type="NCBI Taxonomy" id="588596"/>
    <lineage>
        <taxon>Eukaryota</taxon>
        <taxon>Fungi</taxon>
        <taxon>Fungi incertae sedis</taxon>
        <taxon>Mucoromycota</taxon>
        <taxon>Glomeromycotina</taxon>
        <taxon>Glomeromycetes</taxon>
        <taxon>Glomerales</taxon>
        <taxon>Glomeraceae</taxon>
        <taxon>Rhizophagus</taxon>
    </lineage>
</organism>
<feature type="region of interest" description="Disordered" evidence="1">
    <location>
        <begin position="1"/>
        <end position="61"/>
    </location>
</feature>
<evidence type="ECO:0000313" key="3">
    <source>
        <dbReference type="Proteomes" id="UP000233469"/>
    </source>
</evidence>
<dbReference type="SUPFAM" id="SSF56219">
    <property type="entry name" value="DNase I-like"/>
    <property type="match status" value="1"/>
</dbReference>
<accession>A0A2N1KZJ8</accession>
<evidence type="ECO:0000256" key="1">
    <source>
        <dbReference type="SAM" id="MobiDB-lite"/>
    </source>
</evidence>
<dbReference type="Proteomes" id="UP000233469">
    <property type="component" value="Unassembled WGS sequence"/>
</dbReference>
<proteinExistence type="predicted"/>
<reference evidence="2 3" key="1">
    <citation type="submission" date="2016-04" db="EMBL/GenBank/DDBJ databases">
        <title>Genome analyses suggest a sexual origin of heterokaryosis in a supposedly ancient asexual fungus.</title>
        <authorList>
            <person name="Ropars J."/>
            <person name="Sedzielewska K."/>
            <person name="Noel J."/>
            <person name="Charron P."/>
            <person name="Farinelli L."/>
            <person name="Marton T."/>
            <person name="Kruger M."/>
            <person name="Pelin A."/>
            <person name="Brachmann A."/>
            <person name="Corradi N."/>
        </authorList>
    </citation>
    <scope>NUCLEOTIDE SEQUENCE [LARGE SCALE GENOMIC DNA]</scope>
    <source>
        <strain evidence="2 3">C2</strain>
    </source>
</reference>
<reference evidence="2 3" key="2">
    <citation type="submission" date="2017-10" db="EMBL/GenBank/DDBJ databases">
        <title>Extensive intraspecific genome diversity in a model arbuscular mycorrhizal fungus.</title>
        <authorList>
            <person name="Chen E.C.H."/>
            <person name="Morin E."/>
            <person name="Baudet D."/>
            <person name="Noel J."/>
            <person name="Ndikumana S."/>
            <person name="Charron P."/>
            <person name="St-Onge C."/>
            <person name="Giorgi J."/>
            <person name="Grigoriev I.V."/>
            <person name="Roux C."/>
            <person name="Martin F.M."/>
            <person name="Corradi N."/>
        </authorList>
    </citation>
    <scope>NUCLEOTIDE SEQUENCE [LARGE SCALE GENOMIC DNA]</scope>
    <source>
        <strain evidence="2 3">C2</strain>
    </source>
</reference>
<gene>
    <name evidence="2" type="ORF">RhiirC2_804464</name>
</gene>
<protein>
    <submittedName>
        <fullName evidence="2">Uncharacterized protein</fullName>
    </submittedName>
</protein>
<comment type="caution">
    <text evidence="2">The sequence shown here is derived from an EMBL/GenBank/DDBJ whole genome shotgun (WGS) entry which is preliminary data.</text>
</comment>
<dbReference type="InterPro" id="IPR036691">
    <property type="entry name" value="Endo/exonu/phosph_ase_sf"/>
</dbReference>
<feature type="compositionally biased region" description="Basic residues" evidence="1">
    <location>
        <begin position="35"/>
        <end position="50"/>
    </location>
</feature>